<dbReference type="Pfam" id="PF12253">
    <property type="entry name" value="CAF1A_dimeriz"/>
    <property type="match status" value="1"/>
</dbReference>
<feature type="region of interest" description="Disordered" evidence="1">
    <location>
        <begin position="1"/>
        <end position="118"/>
    </location>
</feature>
<organism evidence="3 4">
    <name type="scientific">Trypanosoma equiperdum</name>
    <dbReference type="NCBI Taxonomy" id="5694"/>
    <lineage>
        <taxon>Eukaryota</taxon>
        <taxon>Discoba</taxon>
        <taxon>Euglenozoa</taxon>
        <taxon>Kinetoplastea</taxon>
        <taxon>Metakinetoplastina</taxon>
        <taxon>Trypanosomatida</taxon>
        <taxon>Trypanosomatidae</taxon>
        <taxon>Trypanosoma</taxon>
    </lineage>
</organism>
<evidence type="ECO:0000313" key="4">
    <source>
        <dbReference type="Proteomes" id="UP000195570"/>
    </source>
</evidence>
<sequence length="705" mass="77785">MDSVAEPLNAPEQGQSEEMKKHPQKVSAPCTAKRKGQKPKTEDNGELQSAGKQKRKKSPAKPPNKVRGGVKTRGMARAESVSKPQPSPEVVNEAPTSEKCSGTGLPSSDDDSEDALVFPSGAPQMKREAAQFNPGLALVRSVIAKIEPPDEITPRITTKRPRSMASGAADKNKKVAVEPPTKVAENSTPTDPVVLSPPSRGLASFGFYTQSKKSTESKASVNKLFTPFVQDKRVSPLSLQFWLPDGPALKRETHVDDVLFLGETSPKSLQSEVCATNNGKVVWAGEEDETHSTQMYQGVGTPYSSFAAMIEHATAHSDTNDGCSAYVTEALRRCPCSFHVQLPPPRKDFCNEIIFCGFYAISFDPCESRPPYFGTYNSQNALNVEELMRLARFGVSEEMPQMSNLDYEYDSGDDWDVADGDEDVGMSGDSNSDEEVDENSSSIVGSDEANNDFINDNDEYDDDSEAEIQRRMFDSRERRRNRLKGREKFVPAFSGPFVAVSALDHPLRDYDKFERISSELNDEVFTTMFEQCLRSCGNVGSSLTTNGNSNCTDVGENQQSFLPHSQQDKRDMTRQEVDILHGIVAANSRISTAKIVTVLLEGGYCVGVSQAEMVRTIRRHYERNHGILVRRVEPWAATDERLFKRRKKQKAGASTANDGDRKEGNDDDDDVQEMSGDDDDMGEEVPLAVTAMEVVCASRDCRSKR</sequence>
<feature type="compositionally biased region" description="Acidic residues" evidence="1">
    <location>
        <begin position="455"/>
        <end position="466"/>
    </location>
</feature>
<name>A0A1G4I8C8_TRYEQ</name>
<gene>
    <name evidence="3" type="ORF">TEOVI_000840500</name>
</gene>
<dbReference type="VEuPathDB" id="TriTrypDB:TEOVI_000840500"/>
<feature type="region of interest" description="Disordered" evidence="1">
    <location>
        <begin position="644"/>
        <end position="684"/>
    </location>
</feature>
<evidence type="ECO:0000313" key="3">
    <source>
        <dbReference type="EMBL" id="SCU68018.1"/>
    </source>
</evidence>
<feature type="region of interest" description="Disordered" evidence="1">
    <location>
        <begin position="153"/>
        <end position="196"/>
    </location>
</feature>
<proteinExistence type="predicted"/>
<reference evidence="3" key="1">
    <citation type="submission" date="2016-09" db="EMBL/GenBank/DDBJ databases">
        <authorList>
            <person name="Hebert L."/>
            <person name="Moumen B."/>
        </authorList>
    </citation>
    <scope>NUCLEOTIDE SEQUENCE [LARGE SCALE GENOMIC DNA]</scope>
    <source>
        <strain evidence="3">OVI</strain>
    </source>
</reference>
<evidence type="ECO:0000259" key="2">
    <source>
        <dbReference type="Pfam" id="PF12253"/>
    </source>
</evidence>
<feature type="compositionally biased region" description="Acidic residues" evidence="1">
    <location>
        <begin position="665"/>
        <end position="683"/>
    </location>
</feature>
<protein>
    <submittedName>
        <fullName evidence="3">Chromatin assembly factor 1 subunit A, putative</fullName>
    </submittedName>
</protein>
<dbReference type="Proteomes" id="UP000195570">
    <property type="component" value="Unassembled WGS sequence"/>
</dbReference>
<keyword evidence="4" id="KW-1185">Reference proteome</keyword>
<feature type="compositionally biased region" description="Polar residues" evidence="1">
    <location>
        <begin position="94"/>
        <end position="106"/>
    </location>
</feature>
<feature type="region of interest" description="Disordered" evidence="1">
    <location>
        <begin position="405"/>
        <end position="467"/>
    </location>
</feature>
<comment type="caution">
    <text evidence="3">The sequence shown here is derived from an EMBL/GenBank/DDBJ whole genome shotgun (WGS) entry which is preliminary data.</text>
</comment>
<feature type="compositionally biased region" description="Acidic residues" evidence="1">
    <location>
        <begin position="407"/>
        <end position="424"/>
    </location>
</feature>
<dbReference type="AlphaFoldDB" id="A0A1G4I8C8"/>
<feature type="domain" description="Chromatin assembly factor 1 subunit A dimerization" evidence="2">
    <location>
        <begin position="367"/>
        <end position="438"/>
    </location>
</feature>
<dbReference type="InterPro" id="IPR022043">
    <property type="entry name" value="CAF1A_DD"/>
</dbReference>
<dbReference type="EMBL" id="CZPT02000864">
    <property type="protein sequence ID" value="SCU68018.1"/>
    <property type="molecule type" value="Genomic_DNA"/>
</dbReference>
<evidence type="ECO:0000256" key="1">
    <source>
        <dbReference type="SAM" id="MobiDB-lite"/>
    </source>
</evidence>
<accession>A0A1G4I8C8</accession>
<dbReference type="GeneID" id="92382339"/>
<dbReference type="RefSeq" id="XP_067079258.1">
    <property type="nucleotide sequence ID" value="XM_067223157.1"/>
</dbReference>